<accession>A0A0C9Z4R4</accession>
<gene>
    <name evidence="1" type="ORF">CY34DRAFT_101537</name>
</gene>
<keyword evidence="2" id="KW-1185">Reference proteome</keyword>
<sequence>CSLCEAKVTDMRSHVGQHILRALSNMPESLKEQVGKVLPCGFCGRSGLPECAIRIKVFASGPPSLETKCICHFVFKYRFADKGSKNTPCRNVPVRCTLCHPVLPPEPGKSTRKVIPAFVDAVWRYNMVEHVLDQHEEYSVPGHREAGAPLPAQVWESMRLTDLEQIAARIPKERWQVGREVDKENVIASGSHTRKRPALEPATSLPLKRPRTAVQPLQISCTSIA</sequence>
<evidence type="ECO:0000313" key="1">
    <source>
        <dbReference type="EMBL" id="KIK32420.1"/>
    </source>
</evidence>
<evidence type="ECO:0000313" key="2">
    <source>
        <dbReference type="Proteomes" id="UP000054485"/>
    </source>
</evidence>
<dbReference type="HOGENOM" id="CLU_092536_0_0_1"/>
<proteinExistence type="predicted"/>
<dbReference type="Proteomes" id="UP000054485">
    <property type="component" value="Unassembled WGS sequence"/>
</dbReference>
<dbReference type="OrthoDB" id="2907197at2759"/>
<feature type="non-terminal residue" evidence="1">
    <location>
        <position position="1"/>
    </location>
</feature>
<organism evidence="1 2">
    <name type="scientific">Suillus luteus UH-Slu-Lm8-n1</name>
    <dbReference type="NCBI Taxonomy" id="930992"/>
    <lineage>
        <taxon>Eukaryota</taxon>
        <taxon>Fungi</taxon>
        <taxon>Dikarya</taxon>
        <taxon>Basidiomycota</taxon>
        <taxon>Agaricomycotina</taxon>
        <taxon>Agaricomycetes</taxon>
        <taxon>Agaricomycetidae</taxon>
        <taxon>Boletales</taxon>
        <taxon>Suillineae</taxon>
        <taxon>Suillaceae</taxon>
        <taxon>Suillus</taxon>
    </lineage>
</organism>
<reference evidence="1 2" key="1">
    <citation type="submission" date="2014-04" db="EMBL/GenBank/DDBJ databases">
        <authorList>
            <consortium name="DOE Joint Genome Institute"/>
            <person name="Kuo A."/>
            <person name="Ruytinx J."/>
            <person name="Rineau F."/>
            <person name="Colpaert J."/>
            <person name="Kohler A."/>
            <person name="Nagy L.G."/>
            <person name="Floudas D."/>
            <person name="Copeland A."/>
            <person name="Barry K.W."/>
            <person name="Cichocki N."/>
            <person name="Veneault-Fourrey C."/>
            <person name="LaButti K."/>
            <person name="Lindquist E.A."/>
            <person name="Lipzen A."/>
            <person name="Lundell T."/>
            <person name="Morin E."/>
            <person name="Murat C."/>
            <person name="Sun H."/>
            <person name="Tunlid A."/>
            <person name="Henrissat B."/>
            <person name="Grigoriev I.V."/>
            <person name="Hibbett D.S."/>
            <person name="Martin F."/>
            <person name="Nordberg H.P."/>
            <person name="Cantor M.N."/>
            <person name="Hua S.X."/>
        </authorList>
    </citation>
    <scope>NUCLEOTIDE SEQUENCE [LARGE SCALE GENOMIC DNA]</scope>
    <source>
        <strain evidence="1 2">UH-Slu-Lm8-n1</strain>
    </source>
</reference>
<name>A0A0C9Z4R4_9AGAM</name>
<dbReference type="STRING" id="930992.A0A0C9Z4R4"/>
<protein>
    <submittedName>
        <fullName evidence="1">Uncharacterized protein</fullName>
    </submittedName>
</protein>
<dbReference type="EMBL" id="KN836251">
    <property type="protein sequence ID" value="KIK32420.1"/>
    <property type="molecule type" value="Genomic_DNA"/>
</dbReference>
<reference evidence="2" key="2">
    <citation type="submission" date="2015-01" db="EMBL/GenBank/DDBJ databases">
        <title>Evolutionary Origins and Diversification of the Mycorrhizal Mutualists.</title>
        <authorList>
            <consortium name="DOE Joint Genome Institute"/>
            <consortium name="Mycorrhizal Genomics Consortium"/>
            <person name="Kohler A."/>
            <person name="Kuo A."/>
            <person name="Nagy L.G."/>
            <person name="Floudas D."/>
            <person name="Copeland A."/>
            <person name="Barry K.W."/>
            <person name="Cichocki N."/>
            <person name="Veneault-Fourrey C."/>
            <person name="LaButti K."/>
            <person name="Lindquist E.A."/>
            <person name="Lipzen A."/>
            <person name="Lundell T."/>
            <person name="Morin E."/>
            <person name="Murat C."/>
            <person name="Riley R."/>
            <person name="Ohm R."/>
            <person name="Sun H."/>
            <person name="Tunlid A."/>
            <person name="Henrissat B."/>
            <person name="Grigoriev I.V."/>
            <person name="Hibbett D.S."/>
            <person name="Martin F."/>
        </authorList>
    </citation>
    <scope>NUCLEOTIDE SEQUENCE [LARGE SCALE GENOMIC DNA]</scope>
    <source>
        <strain evidence="2">UH-Slu-Lm8-n1</strain>
    </source>
</reference>
<dbReference type="InParanoid" id="A0A0C9Z4R4"/>
<dbReference type="AlphaFoldDB" id="A0A0C9Z4R4"/>